<keyword evidence="1" id="KW-0732">Signal</keyword>
<evidence type="ECO:0000259" key="2">
    <source>
        <dbReference type="Pfam" id="PF13372"/>
    </source>
</evidence>
<accession>A0A316EFA5</accession>
<organism evidence="3 4">
    <name type="scientific">Arcicella aurantiaca</name>
    <dbReference type="NCBI Taxonomy" id="591202"/>
    <lineage>
        <taxon>Bacteria</taxon>
        <taxon>Pseudomonadati</taxon>
        <taxon>Bacteroidota</taxon>
        <taxon>Cytophagia</taxon>
        <taxon>Cytophagales</taxon>
        <taxon>Flectobacillaceae</taxon>
        <taxon>Arcicella</taxon>
    </lineage>
</organism>
<gene>
    <name evidence="3" type="ORF">LV89_00343</name>
</gene>
<protein>
    <submittedName>
        <fullName evidence="3">Alginate export protein</fullName>
    </submittedName>
</protein>
<dbReference type="EMBL" id="QGGO01000002">
    <property type="protein sequence ID" value="PWK28791.1"/>
    <property type="molecule type" value="Genomic_DNA"/>
</dbReference>
<feature type="chain" id="PRO_5016300293" evidence="1">
    <location>
        <begin position="26"/>
        <end position="539"/>
    </location>
</feature>
<sequence>MKKFHISKLALFLFLSICTQFTTKAQFTLQGQVRTRTEVRNGLGNLVPTDSKSAAFTSQRTRLNFGYKWDRVLFGAAVQDVRVWGQDASSISNADGAKLMLHEGWAEVTLANKADTTVKFKAVDLLTVKIGRQELIYDDVRLIGNLDWLQQGRRHDMVLLKAVHHGWQIDAGYAFGQNTDAFGTVGTGYVPANVNAFTRTSTGVLVPTPAGIIPLTVGGGIGANSVKTGGALAWINPPSTNGASQDYKSFKSVYISRKFNQTKFSGLFFQDDFSAYRLDSVGSAATGYVYGRRFVSSGATDLFDYSQSRSRTTYGLMVNHTLGNASGFGKVALQGAYYGQTGKDREGNDMDAYHWTLAATYQKSKWAFTLGYDVLSGNDGSSATNNYKASTGYNNRFDPLYGTPHRHWGYMDYFYVGTNSPAGGLNNGYLKAKYTGSALTFGVDYHTFALNKATTKGDGTLVGTDLGNEIDFLLNYNMNKFTNLELGYSVMMATDNMPFAKGQATTDAAAKDFDKTGTWLYLMINIRPDFFYSKPVAIK</sequence>
<comment type="caution">
    <text evidence="3">The sequence shown here is derived from an EMBL/GenBank/DDBJ whole genome shotgun (WGS) entry which is preliminary data.</text>
</comment>
<dbReference type="OrthoDB" id="1070463at2"/>
<dbReference type="RefSeq" id="WP_109741136.1">
    <property type="nucleotide sequence ID" value="NZ_QGGO01000002.1"/>
</dbReference>
<feature type="signal peptide" evidence="1">
    <location>
        <begin position="1"/>
        <end position="25"/>
    </location>
</feature>
<evidence type="ECO:0000313" key="4">
    <source>
        <dbReference type="Proteomes" id="UP000245489"/>
    </source>
</evidence>
<evidence type="ECO:0000256" key="1">
    <source>
        <dbReference type="SAM" id="SignalP"/>
    </source>
</evidence>
<dbReference type="Pfam" id="PF13372">
    <property type="entry name" value="Alginate_exp"/>
    <property type="match status" value="1"/>
</dbReference>
<dbReference type="InterPro" id="IPR025388">
    <property type="entry name" value="Alginate_export_dom"/>
</dbReference>
<feature type="domain" description="Alginate export" evidence="2">
    <location>
        <begin position="28"/>
        <end position="171"/>
    </location>
</feature>
<keyword evidence="4" id="KW-1185">Reference proteome</keyword>
<proteinExistence type="predicted"/>
<evidence type="ECO:0000313" key="3">
    <source>
        <dbReference type="EMBL" id="PWK28791.1"/>
    </source>
</evidence>
<dbReference type="Proteomes" id="UP000245489">
    <property type="component" value="Unassembled WGS sequence"/>
</dbReference>
<dbReference type="AlphaFoldDB" id="A0A316EFA5"/>
<name>A0A316EFA5_9BACT</name>
<reference evidence="3 4" key="1">
    <citation type="submission" date="2018-05" db="EMBL/GenBank/DDBJ databases">
        <title>Genomic Encyclopedia of Archaeal and Bacterial Type Strains, Phase II (KMG-II): from individual species to whole genera.</title>
        <authorList>
            <person name="Goeker M."/>
        </authorList>
    </citation>
    <scope>NUCLEOTIDE SEQUENCE [LARGE SCALE GENOMIC DNA]</scope>
    <source>
        <strain evidence="3 4">DSM 22214</strain>
    </source>
</reference>